<feature type="transmembrane region" description="Helical" evidence="5">
    <location>
        <begin position="92"/>
        <end position="115"/>
    </location>
</feature>
<gene>
    <name evidence="6" type="ORF">CHH72_00295</name>
</gene>
<dbReference type="RefSeq" id="WP_095325962.1">
    <property type="nucleotide sequence ID" value="NZ_JAUPFH010000002.1"/>
</dbReference>
<proteinExistence type="predicted"/>
<name>A0A268P5H7_SHOCL</name>
<evidence type="ECO:0000256" key="1">
    <source>
        <dbReference type="ARBA" id="ARBA00004141"/>
    </source>
</evidence>
<dbReference type="EMBL" id="NPCC01000001">
    <property type="protein sequence ID" value="PAE91006.1"/>
    <property type="molecule type" value="Genomic_DNA"/>
</dbReference>
<dbReference type="Gene3D" id="1.20.1530.20">
    <property type="match status" value="1"/>
</dbReference>
<feature type="transmembrane region" description="Helical" evidence="5">
    <location>
        <begin position="122"/>
        <end position="148"/>
    </location>
</feature>
<keyword evidence="2 5" id="KW-0812">Transmembrane</keyword>
<evidence type="ECO:0000256" key="3">
    <source>
        <dbReference type="ARBA" id="ARBA00022989"/>
    </source>
</evidence>
<dbReference type="AlphaFoldDB" id="A0A268P5H7"/>
<dbReference type="InterPro" id="IPR004710">
    <property type="entry name" value="Bilac:Na_transpt"/>
</dbReference>
<dbReference type="Pfam" id="PF01758">
    <property type="entry name" value="SBF"/>
    <property type="match status" value="1"/>
</dbReference>
<sequence>MNQFLQKWLPAMTPLAVIAGVLANQMLAPAAFLVPWIFACMSFANSITIHPREIKQVFRFPRSFFLTFVSLQLILPFCAYIAGILLFPDDVWTQTGLLLAFSIPTGIVSLMWISIYGGNRSLALCLILANTLVAPIFIPLTLAVFLGTELPLDTFGIFMGVFWMVVAPSLAALAINATKPAWVDVIHVVGAPFTKLGLLAVILLNSSVAAPYFLALDIKLAMIVATVLALAIIGYLTGLYFAKATGSPKEDQVSMMLLSGMRNIGVGAAIAIVYFPPAATLPVIAGTLFQQILAASFGKWQSLAPKRSTNQYNAAKNRDA</sequence>
<dbReference type="PANTHER" id="PTHR10361">
    <property type="entry name" value="SODIUM-BILE ACID COTRANSPORTER"/>
    <property type="match status" value="1"/>
</dbReference>
<evidence type="ECO:0000313" key="6">
    <source>
        <dbReference type="EMBL" id="PAE91006.1"/>
    </source>
</evidence>
<evidence type="ECO:0000313" key="7">
    <source>
        <dbReference type="Proteomes" id="UP000216207"/>
    </source>
</evidence>
<evidence type="ECO:0000256" key="5">
    <source>
        <dbReference type="SAM" id="Phobius"/>
    </source>
</evidence>
<dbReference type="PANTHER" id="PTHR10361:SF28">
    <property type="entry name" value="P3 PROTEIN-RELATED"/>
    <property type="match status" value="1"/>
</dbReference>
<keyword evidence="4 5" id="KW-0472">Membrane</keyword>
<feature type="transmembrane region" description="Helical" evidence="5">
    <location>
        <begin position="196"/>
        <end position="214"/>
    </location>
</feature>
<organism evidence="6 7">
    <name type="scientific">Shouchella clausii</name>
    <name type="common">Alkalihalobacillus clausii</name>
    <dbReference type="NCBI Taxonomy" id="79880"/>
    <lineage>
        <taxon>Bacteria</taxon>
        <taxon>Bacillati</taxon>
        <taxon>Bacillota</taxon>
        <taxon>Bacilli</taxon>
        <taxon>Bacillales</taxon>
        <taxon>Bacillaceae</taxon>
        <taxon>Shouchella</taxon>
    </lineage>
</organism>
<evidence type="ECO:0000256" key="4">
    <source>
        <dbReference type="ARBA" id="ARBA00023136"/>
    </source>
</evidence>
<feature type="transmembrane region" description="Helical" evidence="5">
    <location>
        <begin position="253"/>
        <end position="275"/>
    </location>
</feature>
<feature type="transmembrane region" description="Helical" evidence="5">
    <location>
        <begin position="63"/>
        <end position="86"/>
    </location>
</feature>
<dbReference type="InterPro" id="IPR038770">
    <property type="entry name" value="Na+/solute_symporter_sf"/>
</dbReference>
<keyword evidence="3 5" id="KW-1133">Transmembrane helix</keyword>
<comment type="subcellular location">
    <subcellularLocation>
        <location evidence="1">Membrane</location>
        <topology evidence="1">Multi-pass membrane protein</topology>
    </subcellularLocation>
</comment>
<feature type="transmembrane region" description="Helical" evidence="5">
    <location>
        <begin position="220"/>
        <end position="241"/>
    </location>
</feature>
<reference evidence="6 7" key="1">
    <citation type="submission" date="2017-07" db="EMBL/GenBank/DDBJ databases">
        <title>Isolation and whole genome analysis of endospore-forming bacteria from heroin.</title>
        <authorList>
            <person name="Kalinowski J."/>
            <person name="Ahrens B."/>
            <person name="Al-Dilaimi A."/>
            <person name="Winkler A."/>
            <person name="Wibberg D."/>
            <person name="Schleenbecker U."/>
            <person name="Ruckert C."/>
            <person name="Wolfel R."/>
            <person name="Grass G."/>
        </authorList>
    </citation>
    <scope>NUCLEOTIDE SEQUENCE [LARGE SCALE GENOMIC DNA]</scope>
    <source>
        <strain evidence="6 7">7539</strain>
    </source>
</reference>
<dbReference type="InterPro" id="IPR002657">
    <property type="entry name" value="BilAc:Na_symport/Acr3"/>
</dbReference>
<dbReference type="Proteomes" id="UP000216207">
    <property type="component" value="Unassembled WGS sequence"/>
</dbReference>
<evidence type="ECO:0000256" key="2">
    <source>
        <dbReference type="ARBA" id="ARBA00022692"/>
    </source>
</evidence>
<protein>
    <recommendedName>
        <fullName evidence="8">Bile acid:sodium symporter family protein</fullName>
    </recommendedName>
</protein>
<comment type="caution">
    <text evidence="6">The sequence shown here is derived from an EMBL/GenBank/DDBJ whole genome shotgun (WGS) entry which is preliminary data.</text>
</comment>
<dbReference type="GO" id="GO:0016020">
    <property type="term" value="C:membrane"/>
    <property type="evidence" value="ECO:0007669"/>
    <property type="project" value="UniProtKB-SubCell"/>
</dbReference>
<accession>A0A268P5H7</accession>
<evidence type="ECO:0008006" key="8">
    <source>
        <dbReference type="Google" id="ProtNLM"/>
    </source>
</evidence>
<feature type="transmembrane region" description="Helical" evidence="5">
    <location>
        <begin position="154"/>
        <end position="175"/>
    </location>
</feature>